<proteinExistence type="inferred from homology"/>
<dbReference type="InterPro" id="IPR044965">
    <property type="entry name" value="Glyco_hydro_17_plant"/>
</dbReference>
<dbReference type="GO" id="GO:0005975">
    <property type="term" value="P:carbohydrate metabolic process"/>
    <property type="evidence" value="ECO:0007669"/>
    <property type="project" value="InterPro"/>
</dbReference>
<keyword evidence="3 5" id="KW-0326">Glycosidase</keyword>
<gene>
    <name evidence="8" type="primary">LOC100826015</name>
    <name evidence="7" type="ORF">BRADI_2g60441v3</name>
</gene>
<keyword evidence="2 5" id="KW-0378">Hydrolase</keyword>
<dbReference type="InterPro" id="IPR000490">
    <property type="entry name" value="Glyco_hydro_17"/>
</dbReference>
<dbReference type="RefSeq" id="XP_010232796.1">
    <property type="nucleotide sequence ID" value="XM_010234494.3"/>
</dbReference>
<reference evidence="7 8" key="1">
    <citation type="journal article" date="2010" name="Nature">
        <title>Genome sequencing and analysis of the model grass Brachypodium distachyon.</title>
        <authorList>
            <consortium name="International Brachypodium Initiative"/>
        </authorList>
    </citation>
    <scope>NUCLEOTIDE SEQUENCE [LARGE SCALE GENOMIC DNA]</scope>
    <source>
        <strain evidence="7">Bd21</strain>
        <strain evidence="8">cv. Bd21</strain>
    </source>
</reference>
<dbReference type="ExpressionAtlas" id="A0A0Q3GK44">
    <property type="expression patterns" value="differential"/>
</dbReference>
<feature type="chain" id="PRO_5044545921" description="Glucan endo-1,3-beta-D-glucosidase" evidence="6">
    <location>
        <begin position="32"/>
        <end position="357"/>
    </location>
</feature>
<evidence type="ECO:0000313" key="9">
    <source>
        <dbReference type="Proteomes" id="UP000008810"/>
    </source>
</evidence>
<evidence type="ECO:0008006" key="10">
    <source>
        <dbReference type="Google" id="ProtNLM"/>
    </source>
</evidence>
<dbReference type="OrthoDB" id="941679at2759"/>
<protein>
    <recommendedName>
        <fullName evidence="10">Glucan endo-1,3-beta-D-glucosidase</fullName>
    </recommendedName>
</protein>
<dbReference type="GeneID" id="100826015"/>
<evidence type="ECO:0000256" key="1">
    <source>
        <dbReference type="ARBA" id="ARBA00008773"/>
    </source>
</evidence>
<keyword evidence="9" id="KW-1185">Reference proteome</keyword>
<organism evidence="7">
    <name type="scientific">Brachypodium distachyon</name>
    <name type="common">Purple false brome</name>
    <name type="synonym">Trachynia distachya</name>
    <dbReference type="NCBI Taxonomy" id="15368"/>
    <lineage>
        <taxon>Eukaryota</taxon>
        <taxon>Viridiplantae</taxon>
        <taxon>Streptophyta</taxon>
        <taxon>Embryophyta</taxon>
        <taxon>Tracheophyta</taxon>
        <taxon>Spermatophyta</taxon>
        <taxon>Magnoliopsida</taxon>
        <taxon>Liliopsida</taxon>
        <taxon>Poales</taxon>
        <taxon>Poaceae</taxon>
        <taxon>BOP clade</taxon>
        <taxon>Pooideae</taxon>
        <taxon>Stipodae</taxon>
        <taxon>Brachypodieae</taxon>
        <taxon>Brachypodium</taxon>
    </lineage>
</organism>
<evidence type="ECO:0000256" key="3">
    <source>
        <dbReference type="ARBA" id="ARBA00023295"/>
    </source>
</evidence>
<dbReference type="Proteomes" id="UP000008810">
    <property type="component" value="Chromosome 2"/>
</dbReference>
<evidence type="ECO:0000313" key="8">
    <source>
        <dbReference type="EnsemblPlants" id="KQK11471"/>
    </source>
</evidence>
<dbReference type="Pfam" id="PF00332">
    <property type="entry name" value="Glyco_hydro_17"/>
    <property type="match status" value="1"/>
</dbReference>
<dbReference type="EMBL" id="CM000881">
    <property type="protein sequence ID" value="KQK11471.1"/>
    <property type="molecule type" value="Genomic_DNA"/>
</dbReference>
<dbReference type="STRING" id="15368.A0A0Q3GK44"/>
<comment type="similarity">
    <text evidence="1 4">Belongs to the glycosyl hydrolase 17 family.</text>
</comment>
<dbReference type="KEGG" id="bdi:100826015"/>
<name>A0A0Q3GK44_BRADI</name>
<dbReference type="FunFam" id="3.20.20.80:FF:000010">
    <property type="entry name" value="glucan endo-1,3-beta-glucosidase, basic"/>
    <property type="match status" value="1"/>
</dbReference>
<dbReference type="Gramene" id="KQK11471">
    <property type="protein sequence ID" value="KQK11471"/>
    <property type="gene ID" value="BRADI_2g60441v3"/>
</dbReference>
<dbReference type="PANTHER" id="PTHR32227">
    <property type="entry name" value="GLUCAN ENDO-1,3-BETA-GLUCOSIDASE BG1-RELATED-RELATED"/>
    <property type="match status" value="1"/>
</dbReference>
<accession>A0A0Q3GK44</accession>
<evidence type="ECO:0000256" key="4">
    <source>
        <dbReference type="RuleBase" id="RU004335"/>
    </source>
</evidence>
<dbReference type="GO" id="GO:0042973">
    <property type="term" value="F:glucan endo-1,3-beta-D-glucosidase activity"/>
    <property type="evidence" value="ECO:0007669"/>
    <property type="project" value="UniProtKB-ARBA"/>
</dbReference>
<sequence length="357" mass="37133">MAKQASVASVLGAALVLIVALLAAFPAECGAHRHRAAKPHGHKKAVHSIGVCNGVLGSNLPTPSDVVQLYKSKGIASMRIYAPETGILRALAGTGIGLVMDVPNENLTAMASSPPFAAAWVKANVQPYSSSSGVSFRYIAVGNEVVDSEGQKNILPAMKNLAGALAASGIGIKVSTALRFDAITNTFPPSNGVFSDPSFMGPVAAYLASTGAPLLVNVYPYFAYVDNPRDIQLGYATFQPGTTVRDDGNGLVYTNLFDAMVDSIYAALEDAGTPGVGVVVSESGWPSAGGFAATAENARRYNQGLIGHVGGGTPKKAGPLETYVFAMFNENQKTGLETEKHFGLFNPDKSPAYSISF</sequence>
<dbReference type="SUPFAM" id="SSF51445">
    <property type="entry name" value="(Trans)glycosidases"/>
    <property type="match status" value="1"/>
</dbReference>
<keyword evidence="6" id="KW-0732">Signal</keyword>
<dbReference type="AlphaFoldDB" id="A0A0Q3GK44"/>
<dbReference type="EnsemblPlants" id="KQK11471">
    <property type="protein sequence ID" value="KQK11471"/>
    <property type="gene ID" value="BRADI_2g60441v3"/>
</dbReference>
<evidence type="ECO:0000256" key="2">
    <source>
        <dbReference type="ARBA" id="ARBA00022801"/>
    </source>
</evidence>
<feature type="signal peptide" evidence="6">
    <location>
        <begin position="1"/>
        <end position="31"/>
    </location>
</feature>
<dbReference type="PROSITE" id="PS00587">
    <property type="entry name" value="GLYCOSYL_HYDROL_F17"/>
    <property type="match status" value="1"/>
</dbReference>
<evidence type="ECO:0000256" key="6">
    <source>
        <dbReference type="SAM" id="SignalP"/>
    </source>
</evidence>
<reference evidence="7" key="2">
    <citation type="submission" date="2017-06" db="EMBL/GenBank/DDBJ databases">
        <title>WGS assembly of Brachypodium distachyon.</title>
        <authorList>
            <consortium name="The International Brachypodium Initiative"/>
            <person name="Lucas S."/>
            <person name="Harmon-Smith M."/>
            <person name="Lail K."/>
            <person name="Tice H."/>
            <person name="Grimwood J."/>
            <person name="Bruce D."/>
            <person name="Barry K."/>
            <person name="Shu S."/>
            <person name="Lindquist E."/>
            <person name="Wang M."/>
            <person name="Pitluck S."/>
            <person name="Vogel J.P."/>
            <person name="Garvin D.F."/>
            <person name="Mockler T.C."/>
            <person name="Schmutz J."/>
            <person name="Rokhsar D."/>
            <person name="Bevan M.W."/>
        </authorList>
    </citation>
    <scope>NUCLEOTIDE SEQUENCE</scope>
    <source>
        <strain evidence="7">Bd21</strain>
    </source>
</reference>
<dbReference type="InterPro" id="IPR017853">
    <property type="entry name" value="GH"/>
</dbReference>
<evidence type="ECO:0000256" key="5">
    <source>
        <dbReference type="RuleBase" id="RU004336"/>
    </source>
</evidence>
<reference evidence="8" key="3">
    <citation type="submission" date="2018-08" db="UniProtKB">
        <authorList>
            <consortium name="EnsemblPlants"/>
        </authorList>
    </citation>
    <scope>IDENTIFICATION</scope>
    <source>
        <strain evidence="8">cv. Bd21</strain>
    </source>
</reference>
<evidence type="ECO:0000313" key="7">
    <source>
        <dbReference type="EMBL" id="KQK11471.1"/>
    </source>
</evidence>
<dbReference type="Gene3D" id="3.20.20.80">
    <property type="entry name" value="Glycosidases"/>
    <property type="match status" value="1"/>
</dbReference>